<comment type="caution">
    <text evidence="3">The sequence shown here is derived from an EMBL/GenBank/DDBJ whole genome shotgun (WGS) entry which is preliminary data.</text>
</comment>
<dbReference type="PANTHER" id="PTHR46599">
    <property type="entry name" value="PIGGYBAC TRANSPOSABLE ELEMENT-DERIVED PROTEIN 4"/>
    <property type="match status" value="1"/>
</dbReference>
<evidence type="ECO:0000313" key="4">
    <source>
        <dbReference type="Proteomes" id="UP000735874"/>
    </source>
</evidence>
<feature type="domain" description="PiggyBac transposable element-derived protein" evidence="2">
    <location>
        <begin position="320"/>
        <end position="524"/>
    </location>
</feature>
<feature type="compositionally biased region" description="Low complexity" evidence="1">
    <location>
        <begin position="55"/>
        <end position="70"/>
    </location>
</feature>
<feature type="compositionally biased region" description="Acidic residues" evidence="1">
    <location>
        <begin position="249"/>
        <end position="279"/>
    </location>
</feature>
<dbReference type="VEuPathDB" id="FungiDB:PC110_g17286"/>
<feature type="compositionally biased region" description="Polar residues" evidence="1">
    <location>
        <begin position="71"/>
        <end position="80"/>
    </location>
</feature>
<feature type="compositionally biased region" description="Basic residues" evidence="1">
    <location>
        <begin position="81"/>
        <end position="90"/>
    </location>
</feature>
<evidence type="ECO:0000259" key="2">
    <source>
        <dbReference type="Pfam" id="PF13843"/>
    </source>
</evidence>
<feature type="region of interest" description="Disordered" evidence="1">
    <location>
        <begin position="157"/>
        <end position="285"/>
    </location>
</feature>
<feature type="compositionally biased region" description="Acidic residues" evidence="1">
    <location>
        <begin position="179"/>
        <end position="191"/>
    </location>
</feature>
<dbReference type="VEuPathDB" id="FungiDB:PC110_g13507"/>
<feature type="region of interest" description="Disordered" evidence="1">
    <location>
        <begin position="1"/>
        <end position="121"/>
    </location>
</feature>
<dbReference type="PANTHER" id="PTHR46599:SF3">
    <property type="entry name" value="PIGGYBAC TRANSPOSABLE ELEMENT-DERIVED PROTEIN 4"/>
    <property type="match status" value="1"/>
</dbReference>
<protein>
    <recommendedName>
        <fullName evidence="2">PiggyBac transposable element-derived protein domain-containing protein</fullName>
    </recommendedName>
</protein>
<dbReference type="EMBL" id="RCMG01000088">
    <property type="protein sequence ID" value="KAG2864100.1"/>
    <property type="molecule type" value="Genomic_DNA"/>
</dbReference>
<proteinExistence type="predicted"/>
<reference evidence="3" key="1">
    <citation type="submission" date="2018-10" db="EMBL/GenBank/DDBJ databases">
        <title>Effector identification in a new, highly contiguous assembly of the strawberry crown rot pathogen Phytophthora cactorum.</title>
        <authorList>
            <person name="Armitage A.D."/>
            <person name="Nellist C.F."/>
            <person name="Bates H."/>
            <person name="Vickerstaff R.J."/>
            <person name="Harrison R.J."/>
        </authorList>
    </citation>
    <scope>NUCLEOTIDE SEQUENCE</scope>
    <source>
        <strain evidence="3">15-7</strain>
    </source>
</reference>
<dbReference type="InterPro" id="IPR029526">
    <property type="entry name" value="PGBD"/>
</dbReference>
<dbReference type="Pfam" id="PF13843">
    <property type="entry name" value="DDE_Tnp_1_7"/>
    <property type="match status" value="1"/>
</dbReference>
<organism evidence="3 4">
    <name type="scientific">Phytophthora cactorum</name>
    <dbReference type="NCBI Taxonomy" id="29920"/>
    <lineage>
        <taxon>Eukaryota</taxon>
        <taxon>Sar</taxon>
        <taxon>Stramenopiles</taxon>
        <taxon>Oomycota</taxon>
        <taxon>Peronosporomycetes</taxon>
        <taxon>Peronosporales</taxon>
        <taxon>Peronosporaceae</taxon>
        <taxon>Phytophthora</taxon>
    </lineage>
</organism>
<feature type="compositionally biased region" description="Acidic residues" evidence="1">
    <location>
        <begin position="204"/>
        <end position="219"/>
    </location>
</feature>
<dbReference type="Proteomes" id="UP000735874">
    <property type="component" value="Unassembled WGS sequence"/>
</dbReference>
<name>A0A8T0ZP83_9STRA</name>
<accession>A0A8T0ZP83</accession>
<dbReference type="AlphaFoldDB" id="A0A8T0ZP83"/>
<evidence type="ECO:0000256" key="1">
    <source>
        <dbReference type="SAM" id="MobiDB-lite"/>
    </source>
</evidence>
<evidence type="ECO:0000313" key="3">
    <source>
        <dbReference type="EMBL" id="KAG2864100.1"/>
    </source>
</evidence>
<gene>
    <name evidence="3" type="ORF">PC113_g4879</name>
</gene>
<sequence>MVIPTGNMPPGRAPRATEVRSRHLAVLVSLSKRHQRRLRRQNENRSRTSTEAEQSSAGAVVDLSSAAADAKQSTETASNPTKKKAAKYRAKLTTPDMEFKRGIEPRNTANRVDTAEGKEAVDRVSEAIETALTMEIASEQTSEALAASAHASVAAAIGDIRKRPTPPTKQKRPRGLLQDDNEGDNEDEADDISVGHGDAVGDHDDADNISDENGDDDEATVPYIPPVCVVEGDPNLMSGGARQCTGLNSDDDSDADDEDDVEWEEDWEIGEFSDEEPDPVEWKSGWGYDPDNFGPDPTYAADLYDGPYGPSDSVLAVAEDPLALFFYFLPPRLWTQIAVETNRYHTESIPARARSIQVPQRQKGEEVENYEDVRRRLANVQTVEAWQVLRAVGLLIARMLSPMRKRIAAHWSVSNPGALPANRFGKFMSRNRFFHILGNLHFSNNKSPQANTDRAWKIRPVVDVLQRTFSCGYKVPPVISFDEATLPSRSRYNPTRQFNKVKPHKWGTKMFVAACADTAYCMRFVTRMCVRDEYQLDAAFFLAQVLMLN</sequence>
<feature type="compositionally biased region" description="Basic and acidic residues" evidence="1">
    <location>
        <begin position="40"/>
        <end position="50"/>
    </location>
</feature>